<evidence type="ECO:0000259" key="8">
    <source>
        <dbReference type="PROSITE" id="PS50151"/>
    </source>
</evidence>
<keyword evidence="5 7" id="KW-0234">DNA repair</keyword>
<dbReference type="RefSeq" id="WP_237978190.1">
    <property type="nucleotide sequence ID" value="NZ_JAKNCT010000003.1"/>
</dbReference>
<sequence>MPKGTPPADFDYALILRNLPSLPGVYRYFDAAGHCLYVGKARDLKKRVSSYFQKSDLSPRIALMISQVEKLETTVTRSEAEALLLEHNLIKSLKPKYNIVFRDDKTYPYLRIGSEAYPRISFYRGGVDRRSTYFGPFPNSGAVRQSIAVLQKVFQLRTCEETNFRNRSRPCLLGQIGRCSAPCVGAVSEEEYAQDVRRAKRFLSGDGGELMSELESQMAAAASELRFEDAARLRDKLAALSTVLEGQTIETTGGDVDADIIAVAVDRGRACVNLAMVRGGRHLGDRAFFPSHEKEAAPEDAPDILEAFVSHHYEGLPVPTVVVTADARDPAALSELLSEIAGRRVPVVGEPQGARRRWLEMAQAGAKIALESHIAVELGEKSRLQELVDALGIRPESGRLEDFRAECFDISHTAGEATIASCVVFRNFRMDSSEYRRFNIDDVTPGDDYAAMKEVITRRYSAVARGRSPMPTVVFIDGGRGQVEMAREVFDSLGLDTSHIVGVAKGEGRKVGLETLVFPRDQHREPLVLGPQSPALMLVAEIRDEAHRFAITGMRARRAKPRSRSRLEDFEGVGPKRRARLLARFGGMKGLRNASVEEIESVEGISKTLAEKIYLQLHGEASA</sequence>
<dbReference type="InterPro" id="IPR038476">
    <property type="entry name" value="UvrC_RNase_H_dom_sf"/>
</dbReference>
<dbReference type="Pfam" id="PF22920">
    <property type="entry name" value="UvrC_RNaseH"/>
    <property type="match status" value="1"/>
</dbReference>
<dbReference type="InterPro" id="IPR035901">
    <property type="entry name" value="GIY-YIG_endonuc_sf"/>
</dbReference>
<feature type="domain" description="UVR" evidence="8">
    <location>
        <begin position="208"/>
        <end position="243"/>
    </location>
</feature>
<dbReference type="InterPro" id="IPR047296">
    <property type="entry name" value="GIY-YIG_UvrC_Cho"/>
</dbReference>
<evidence type="ECO:0000256" key="6">
    <source>
        <dbReference type="ARBA" id="ARBA00023236"/>
    </source>
</evidence>
<dbReference type="PROSITE" id="PS50164">
    <property type="entry name" value="GIY_YIG"/>
    <property type="match status" value="1"/>
</dbReference>
<evidence type="ECO:0000259" key="10">
    <source>
        <dbReference type="PROSITE" id="PS50165"/>
    </source>
</evidence>
<proteinExistence type="inferred from homology"/>
<evidence type="ECO:0000256" key="2">
    <source>
        <dbReference type="ARBA" id="ARBA00022763"/>
    </source>
</evidence>
<dbReference type="Gene3D" id="4.10.860.10">
    <property type="entry name" value="UVR domain"/>
    <property type="match status" value="1"/>
</dbReference>
<evidence type="ECO:0000259" key="9">
    <source>
        <dbReference type="PROSITE" id="PS50164"/>
    </source>
</evidence>
<dbReference type="NCBIfam" id="TIGR00194">
    <property type="entry name" value="uvrC"/>
    <property type="match status" value="1"/>
</dbReference>
<dbReference type="Gene3D" id="1.10.150.20">
    <property type="entry name" value="5' to 3' exonuclease, C-terminal subdomain"/>
    <property type="match status" value="1"/>
</dbReference>
<keyword evidence="2 7" id="KW-0227">DNA damage</keyword>
<dbReference type="Pfam" id="PF08459">
    <property type="entry name" value="UvrC_RNaseH_dom"/>
    <property type="match status" value="1"/>
</dbReference>
<dbReference type="SUPFAM" id="SSF82771">
    <property type="entry name" value="GIY-YIG endonuclease"/>
    <property type="match status" value="1"/>
</dbReference>
<comment type="subcellular location">
    <subcellularLocation>
        <location evidence="7">Cytoplasm</location>
    </subcellularLocation>
</comment>
<dbReference type="NCBIfam" id="NF001824">
    <property type="entry name" value="PRK00558.1-5"/>
    <property type="match status" value="1"/>
</dbReference>
<feature type="domain" description="UvrC family homology region profile" evidence="10">
    <location>
        <begin position="260"/>
        <end position="490"/>
    </location>
</feature>
<dbReference type="InterPro" id="IPR010994">
    <property type="entry name" value="RuvA_2-like"/>
</dbReference>
<keyword evidence="4 7" id="KW-0267">Excision nuclease</keyword>
<dbReference type="PROSITE" id="PS50165">
    <property type="entry name" value="UVRC"/>
    <property type="match status" value="1"/>
</dbReference>
<feature type="domain" description="GIY-YIG" evidence="9">
    <location>
        <begin position="21"/>
        <end position="99"/>
    </location>
</feature>
<comment type="subunit">
    <text evidence="7">Interacts with UvrB in an incision complex.</text>
</comment>
<dbReference type="InterPro" id="IPR050066">
    <property type="entry name" value="UvrABC_protein_C"/>
</dbReference>
<dbReference type="InterPro" id="IPR000305">
    <property type="entry name" value="GIY-YIG_endonuc"/>
</dbReference>
<dbReference type="InterPro" id="IPR001162">
    <property type="entry name" value="UvrC_RNase_H_dom"/>
</dbReference>
<evidence type="ECO:0000256" key="1">
    <source>
        <dbReference type="ARBA" id="ARBA00022490"/>
    </source>
</evidence>
<evidence type="ECO:0000313" key="11">
    <source>
        <dbReference type="EMBL" id="MCG5030536.1"/>
    </source>
</evidence>
<keyword evidence="12" id="KW-1185">Reference proteome</keyword>
<keyword evidence="6 7" id="KW-0742">SOS response</keyword>
<dbReference type="Gene3D" id="3.30.420.340">
    <property type="entry name" value="UvrC, RNAse H endonuclease domain"/>
    <property type="match status" value="1"/>
</dbReference>
<dbReference type="InterPro" id="IPR001943">
    <property type="entry name" value="UVR_dom"/>
</dbReference>
<keyword evidence="3 7" id="KW-0228">DNA excision</keyword>
<organism evidence="11 12">
    <name type="scientific">Mesosutterella porci</name>
    <dbReference type="NCBI Taxonomy" id="2915351"/>
    <lineage>
        <taxon>Bacteria</taxon>
        <taxon>Pseudomonadati</taxon>
        <taxon>Pseudomonadota</taxon>
        <taxon>Betaproteobacteria</taxon>
        <taxon>Burkholderiales</taxon>
        <taxon>Sutterellaceae</taxon>
        <taxon>Mesosutterella</taxon>
    </lineage>
</organism>
<dbReference type="PROSITE" id="PS50151">
    <property type="entry name" value="UVR"/>
    <property type="match status" value="1"/>
</dbReference>
<dbReference type="InterPro" id="IPR003583">
    <property type="entry name" value="Hlx-hairpin-Hlx_DNA-bd_motif"/>
</dbReference>
<dbReference type="EMBL" id="JAKNCT010000003">
    <property type="protein sequence ID" value="MCG5030536.1"/>
    <property type="molecule type" value="Genomic_DNA"/>
</dbReference>
<dbReference type="InterPro" id="IPR004791">
    <property type="entry name" value="UvrC"/>
</dbReference>
<dbReference type="SMART" id="SM00278">
    <property type="entry name" value="HhH1"/>
    <property type="match status" value="2"/>
</dbReference>
<dbReference type="Proteomes" id="UP001297600">
    <property type="component" value="Unassembled WGS sequence"/>
</dbReference>
<dbReference type="SUPFAM" id="SSF47781">
    <property type="entry name" value="RuvA domain 2-like"/>
    <property type="match status" value="1"/>
</dbReference>
<evidence type="ECO:0000256" key="7">
    <source>
        <dbReference type="HAMAP-Rule" id="MF_00203"/>
    </source>
</evidence>
<name>A0ABS9MPK1_9BURK</name>
<dbReference type="InterPro" id="IPR036876">
    <property type="entry name" value="UVR_dom_sf"/>
</dbReference>
<dbReference type="Pfam" id="PF14520">
    <property type="entry name" value="HHH_5"/>
    <property type="match status" value="1"/>
</dbReference>
<accession>A0ABS9MPK1</accession>
<dbReference type="SUPFAM" id="SSF46600">
    <property type="entry name" value="C-terminal UvrC-binding domain of UvrB"/>
    <property type="match status" value="1"/>
</dbReference>
<evidence type="ECO:0000256" key="3">
    <source>
        <dbReference type="ARBA" id="ARBA00022769"/>
    </source>
</evidence>
<comment type="similarity">
    <text evidence="7">Belongs to the UvrC family.</text>
</comment>
<dbReference type="PANTHER" id="PTHR30562:SF1">
    <property type="entry name" value="UVRABC SYSTEM PROTEIN C"/>
    <property type="match status" value="1"/>
</dbReference>
<evidence type="ECO:0000256" key="4">
    <source>
        <dbReference type="ARBA" id="ARBA00022881"/>
    </source>
</evidence>
<dbReference type="Pfam" id="PF01541">
    <property type="entry name" value="GIY-YIG"/>
    <property type="match status" value="1"/>
</dbReference>
<dbReference type="PANTHER" id="PTHR30562">
    <property type="entry name" value="UVRC/OXIDOREDUCTASE"/>
    <property type="match status" value="1"/>
</dbReference>
<protein>
    <recommendedName>
        <fullName evidence="7">UvrABC system protein C</fullName>
        <shortName evidence="7">Protein UvrC</shortName>
    </recommendedName>
    <alternativeName>
        <fullName evidence="7">Excinuclease ABC subunit C</fullName>
    </alternativeName>
</protein>
<dbReference type="HAMAP" id="MF_00203">
    <property type="entry name" value="UvrC"/>
    <property type="match status" value="1"/>
</dbReference>
<keyword evidence="1 7" id="KW-0963">Cytoplasm</keyword>
<evidence type="ECO:0000313" key="12">
    <source>
        <dbReference type="Proteomes" id="UP001297600"/>
    </source>
</evidence>
<comment type="caution">
    <text evidence="11">The sequence shown here is derived from an EMBL/GenBank/DDBJ whole genome shotgun (WGS) entry which is preliminary data.</text>
</comment>
<comment type="function">
    <text evidence="7">The UvrABC repair system catalyzes the recognition and processing of DNA lesions. UvrC both incises the 5' and 3' sides of the lesion. The N-terminal half is responsible for the 3' incision and the C-terminal half is responsible for the 5' incision.</text>
</comment>
<dbReference type="Pfam" id="PF02151">
    <property type="entry name" value="UVR"/>
    <property type="match status" value="1"/>
</dbReference>
<dbReference type="Gene3D" id="3.40.1440.10">
    <property type="entry name" value="GIY-YIG endonuclease"/>
    <property type="match status" value="1"/>
</dbReference>
<gene>
    <name evidence="7 11" type="primary">uvrC</name>
    <name evidence="11" type="ORF">MAF45_03635</name>
</gene>
<dbReference type="CDD" id="cd10434">
    <property type="entry name" value="GIY-YIG_UvrC_Cho"/>
    <property type="match status" value="1"/>
</dbReference>
<reference evidence="11 12" key="1">
    <citation type="submission" date="2022-02" db="EMBL/GenBank/DDBJ databases">
        <title>Mesosutterella porci, a novel member of the family Sutterellaceae from pig feces.</title>
        <authorList>
            <person name="Wylensek D."/>
            <person name="Clavel T."/>
        </authorList>
    </citation>
    <scope>NUCLEOTIDE SEQUENCE [LARGE SCALE GENOMIC DNA]</scope>
    <source>
        <strain evidence="12">oilRF-744-wt-GAM-9</strain>
    </source>
</reference>
<evidence type="ECO:0000256" key="5">
    <source>
        <dbReference type="ARBA" id="ARBA00023204"/>
    </source>
</evidence>
<dbReference type="SMART" id="SM00465">
    <property type="entry name" value="GIYc"/>
    <property type="match status" value="1"/>
</dbReference>